<name>A0A098G311_9GAMM</name>
<dbReference type="AlphaFoldDB" id="A0A098G311"/>
<dbReference type="InterPro" id="IPR013429">
    <property type="entry name" value="Regulatory_FmdB_Zinc_ribbon"/>
</dbReference>
<dbReference type="Proteomes" id="UP000032430">
    <property type="component" value="Chromosome I"/>
</dbReference>
<dbReference type="PANTHER" id="PTHR34404:SF2">
    <property type="entry name" value="CONSERVED SERINE RICH PROTEIN"/>
    <property type="match status" value="1"/>
</dbReference>
<evidence type="ECO:0000313" key="4">
    <source>
        <dbReference type="Proteomes" id="UP000032430"/>
    </source>
</evidence>
<dbReference type="SMART" id="SM00834">
    <property type="entry name" value="CxxC_CXXC_SSSS"/>
    <property type="match status" value="1"/>
</dbReference>
<dbReference type="NCBIfam" id="TIGR02605">
    <property type="entry name" value="CxxC_CxxC_SSSS"/>
    <property type="match status" value="1"/>
</dbReference>
<feature type="domain" description="Putative regulatory protein FmdB zinc ribbon" evidence="2">
    <location>
        <begin position="1"/>
        <end position="42"/>
    </location>
</feature>
<reference evidence="4" key="1">
    <citation type="submission" date="2014-09" db="EMBL/GenBank/DDBJ databases">
        <authorList>
            <person name="Gomez-Valero L."/>
        </authorList>
    </citation>
    <scope>NUCLEOTIDE SEQUENCE [LARGE SCALE GENOMIC DNA]</scope>
    <source>
        <strain evidence="4">ATCC700992</strain>
    </source>
</reference>
<evidence type="ECO:0000259" key="2">
    <source>
        <dbReference type="SMART" id="SM00834"/>
    </source>
</evidence>
<dbReference type="STRING" id="1212491.LFA_1423"/>
<organism evidence="3 4">
    <name type="scientific">Legionella fallonii LLAP-10</name>
    <dbReference type="NCBI Taxonomy" id="1212491"/>
    <lineage>
        <taxon>Bacteria</taxon>
        <taxon>Pseudomonadati</taxon>
        <taxon>Pseudomonadota</taxon>
        <taxon>Gammaproteobacteria</taxon>
        <taxon>Legionellales</taxon>
        <taxon>Legionellaceae</taxon>
        <taxon>Legionella</taxon>
    </lineage>
</organism>
<proteinExistence type="predicted"/>
<evidence type="ECO:0000313" key="3">
    <source>
        <dbReference type="EMBL" id="CEG56843.1"/>
    </source>
</evidence>
<dbReference type="HOGENOM" id="CLU_136025_0_2_6"/>
<feature type="compositionally biased region" description="Basic and acidic residues" evidence="1">
    <location>
        <begin position="93"/>
        <end position="103"/>
    </location>
</feature>
<feature type="region of interest" description="Disordered" evidence="1">
    <location>
        <begin position="56"/>
        <end position="103"/>
    </location>
</feature>
<keyword evidence="4" id="KW-1185">Reference proteome</keyword>
<dbReference type="EMBL" id="LN614827">
    <property type="protein sequence ID" value="CEG56843.1"/>
    <property type="molecule type" value="Genomic_DNA"/>
</dbReference>
<protein>
    <recommendedName>
        <fullName evidence="2">Putative regulatory protein FmdB zinc ribbon domain-containing protein</fullName>
    </recommendedName>
</protein>
<dbReference type="RefSeq" id="WP_045095449.1">
    <property type="nucleotide sequence ID" value="NZ_LN614827.1"/>
</dbReference>
<dbReference type="KEGG" id="lfa:LFA_1423"/>
<accession>A0A098G311</accession>
<gene>
    <name evidence="3" type="ORF">LFA_1423</name>
</gene>
<evidence type="ECO:0000256" key="1">
    <source>
        <dbReference type="SAM" id="MobiDB-lite"/>
    </source>
</evidence>
<dbReference type="PANTHER" id="PTHR34404">
    <property type="entry name" value="REGULATORY PROTEIN, FMDB FAMILY"/>
    <property type="match status" value="1"/>
</dbReference>
<sequence length="103" mass="10999">MPIYEYECTSCHHHFDLIQKVTAEPVKQCPVCFNNSVVKLVSAAGFQLKGTGWYATDFKNKGTSSTNTSNKKEGASSDSGTTASTEATPAASTEKKTTKGDAE</sequence>
<dbReference type="Pfam" id="PF09723">
    <property type="entry name" value="Zn_ribbon_8"/>
    <property type="match status" value="1"/>
</dbReference>
<dbReference type="OrthoDB" id="9813321at2"/>
<feature type="compositionally biased region" description="Low complexity" evidence="1">
    <location>
        <begin position="76"/>
        <end position="92"/>
    </location>
</feature>